<evidence type="ECO:0000313" key="4">
    <source>
        <dbReference type="Proteomes" id="UP000559987"/>
    </source>
</evidence>
<dbReference type="Gene3D" id="2.40.160.10">
    <property type="entry name" value="Porin"/>
    <property type="match status" value="1"/>
</dbReference>
<evidence type="ECO:0000313" key="3">
    <source>
        <dbReference type="EMBL" id="MBB3169537.1"/>
    </source>
</evidence>
<evidence type="ECO:0000259" key="2">
    <source>
        <dbReference type="Pfam" id="PF13372"/>
    </source>
</evidence>
<feature type="signal peptide" evidence="1">
    <location>
        <begin position="1"/>
        <end position="19"/>
    </location>
</feature>
<dbReference type="InterPro" id="IPR023614">
    <property type="entry name" value="Porin_dom_sf"/>
</dbReference>
<keyword evidence="4" id="KW-1185">Reference proteome</keyword>
<accession>A0A839UW10</accession>
<gene>
    <name evidence="3" type="ORF">FHS30_002750</name>
</gene>
<organism evidence="3 4">
    <name type="scientific">Simiduia aestuariiviva</name>
    <dbReference type="NCBI Taxonomy" id="1510459"/>
    <lineage>
        <taxon>Bacteria</taxon>
        <taxon>Pseudomonadati</taxon>
        <taxon>Pseudomonadota</taxon>
        <taxon>Gammaproteobacteria</taxon>
        <taxon>Cellvibrionales</taxon>
        <taxon>Cellvibrionaceae</taxon>
        <taxon>Simiduia</taxon>
    </lineage>
</organism>
<feature type="domain" description="Alginate export" evidence="2">
    <location>
        <begin position="31"/>
        <end position="217"/>
    </location>
</feature>
<dbReference type="InterPro" id="IPR025388">
    <property type="entry name" value="Alginate_export_dom"/>
</dbReference>
<comment type="caution">
    <text evidence="3">The sequence shown here is derived from an EMBL/GenBank/DDBJ whole genome shotgun (WGS) entry which is preliminary data.</text>
</comment>
<dbReference type="AlphaFoldDB" id="A0A839UW10"/>
<dbReference type="RefSeq" id="WP_183911042.1">
    <property type="nucleotide sequence ID" value="NZ_JACHXZ010000004.1"/>
</dbReference>
<dbReference type="EMBL" id="JACHXZ010000004">
    <property type="protein sequence ID" value="MBB3169537.1"/>
    <property type="molecule type" value="Genomic_DNA"/>
</dbReference>
<dbReference type="Proteomes" id="UP000559987">
    <property type="component" value="Unassembled WGS sequence"/>
</dbReference>
<dbReference type="SUPFAM" id="SSF56935">
    <property type="entry name" value="Porins"/>
    <property type="match status" value="1"/>
</dbReference>
<reference evidence="3 4" key="1">
    <citation type="submission" date="2020-08" db="EMBL/GenBank/DDBJ databases">
        <title>Genomic Encyclopedia of Type Strains, Phase III (KMG-III): the genomes of soil and plant-associated and newly described type strains.</title>
        <authorList>
            <person name="Whitman W."/>
        </authorList>
    </citation>
    <scope>NUCLEOTIDE SEQUENCE [LARGE SCALE GENOMIC DNA]</scope>
    <source>
        <strain evidence="3 4">CECT 8571</strain>
    </source>
</reference>
<name>A0A839UW10_9GAMM</name>
<proteinExistence type="predicted"/>
<evidence type="ECO:0000256" key="1">
    <source>
        <dbReference type="SAM" id="SignalP"/>
    </source>
</evidence>
<protein>
    <recommendedName>
        <fullName evidence="2">Alginate export domain-containing protein</fullName>
    </recommendedName>
</protein>
<feature type="chain" id="PRO_5032406766" description="Alginate export domain-containing protein" evidence="1">
    <location>
        <begin position="20"/>
        <end position="390"/>
    </location>
</feature>
<dbReference type="Pfam" id="PF13372">
    <property type="entry name" value="Alginate_exp"/>
    <property type="match status" value="1"/>
</dbReference>
<sequence>MRKIAFVVSTTLMASFGYADTSIDKFMDESNTQLNLRYRFEAVDQEGFNSESAANSLRTRLSFNSGVVSGLQLGLEFDDVRHIGDDRFNSTSNGKTAYPVVADPDVTDLNQLFVKFKAENLTATAGRQRINLDDQRFIGGVAWRQNEQTYDGLRMQYDHGDLSADYSYVAQVNRIFGPTGDSATLDGDLHLLNANWNITAEHAITGFYYDMDFEDSASLSNTTLGLRYLAKFKPLTLTASVASQSETGAASINYTALYYLIEAKGNLAMVKWSAGYEVLGSDDGMKAFQTPLATAHKFQGFADKFLSTPATGIEDMYIGLGTALGPVNLSLTYHDFNAEEGSNHHGSEWDLAASYPITKNLNALLKFADYQADDHGTDTQKLWLQLQLSL</sequence>
<keyword evidence="1" id="KW-0732">Signal</keyword>